<gene>
    <name evidence="1" type="ORF">R69776_04653</name>
</gene>
<name>A0ABM8S4X6_9BURK</name>
<sequence length="230" mass="24931">MSKARRTDRKDRAAAGIAALVAGYQAMEGIDKIGRIVMALDATRAAASAILNGLEGLGGGITQQAKAELTRQVRQRISEQEDRVLQGLVDASPVRLLTSTRAEMEAKAVAAVLDGTPWLTAQTVGKQQNPDATNPHAVTSRWKKEGKVFSIERAGQTFYPMYIFDEFGNPIPEVAEVLKVFHGYTPFRIASWFESTNSMLRGKRPREVLATAPSAVFEAARDHAVGAVHG</sequence>
<organism evidence="1 2">
    <name type="scientific">Paraburkholderia nemoris</name>
    <dbReference type="NCBI Taxonomy" id="2793076"/>
    <lineage>
        <taxon>Bacteria</taxon>
        <taxon>Pseudomonadati</taxon>
        <taxon>Pseudomonadota</taxon>
        <taxon>Betaproteobacteria</taxon>
        <taxon>Burkholderiales</taxon>
        <taxon>Burkholderiaceae</taxon>
        <taxon>Paraburkholderia</taxon>
    </lineage>
</organism>
<protein>
    <recommendedName>
        <fullName evidence="3">DUF2384 domain-containing protein</fullName>
    </recommendedName>
</protein>
<keyword evidence="2" id="KW-1185">Reference proteome</keyword>
<dbReference type="EMBL" id="CAJNBH010000014">
    <property type="protein sequence ID" value="CAE6788713.1"/>
    <property type="molecule type" value="Genomic_DNA"/>
</dbReference>
<evidence type="ECO:0000313" key="1">
    <source>
        <dbReference type="EMBL" id="CAE6788713.1"/>
    </source>
</evidence>
<evidence type="ECO:0008006" key="3">
    <source>
        <dbReference type="Google" id="ProtNLM"/>
    </source>
</evidence>
<dbReference type="Proteomes" id="UP000673821">
    <property type="component" value="Unassembled WGS sequence"/>
</dbReference>
<reference evidence="1 2" key="1">
    <citation type="submission" date="2021-02" db="EMBL/GenBank/DDBJ databases">
        <authorList>
            <person name="Vanwijnsberghe S."/>
        </authorList>
    </citation>
    <scope>NUCLEOTIDE SEQUENCE [LARGE SCALE GENOMIC DNA]</scope>
    <source>
        <strain evidence="1 2">R-69776</strain>
    </source>
</reference>
<evidence type="ECO:0000313" key="2">
    <source>
        <dbReference type="Proteomes" id="UP000673821"/>
    </source>
</evidence>
<accession>A0ABM8S4X6</accession>
<comment type="caution">
    <text evidence="1">The sequence shown here is derived from an EMBL/GenBank/DDBJ whole genome shotgun (WGS) entry which is preliminary data.</text>
</comment>
<proteinExistence type="predicted"/>